<dbReference type="Pfam" id="PF01423">
    <property type="entry name" value="LSM"/>
    <property type="match status" value="1"/>
</dbReference>
<evidence type="ECO:0000256" key="1">
    <source>
        <dbReference type="ARBA" id="ARBA00009589"/>
    </source>
</evidence>
<comment type="similarity">
    <text evidence="1">Belongs to the 5'(3')-deoxyribonucleotidase family.</text>
</comment>
<dbReference type="InterPro" id="IPR001163">
    <property type="entry name" value="Sm_dom_euk/arc"/>
</dbReference>
<keyword evidence="5" id="KW-0007">Acetylation</keyword>
<evidence type="ECO:0000256" key="2">
    <source>
        <dbReference type="ARBA" id="ARBA00022723"/>
    </source>
</evidence>
<evidence type="ECO:0000256" key="5">
    <source>
        <dbReference type="ARBA" id="ARBA00022990"/>
    </source>
</evidence>
<evidence type="ECO:0000313" key="8">
    <source>
        <dbReference type="EMBL" id="SSX32004.1"/>
    </source>
</evidence>
<dbReference type="Gene3D" id="2.30.30.100">
    <property type="match status" value="1"/>
</dbReference>
<dbReference type="InterPro" id="IPR023214">
    <property type="entry name" value="HAD_sf"/>
</dbReference>
<gene>
    <name evidence="8" type="primary">CSON004320</name>
</gene>
<keyword evidence="2" id="KW-0479">Metal-binding</keyword>
<dbReference type="GO" id="GO:0008253">
    <property type="term" value="F:5'-nucleotidase activity"/>
    <property type="evidence" value="ECO:0007669"/>
    <property type="project" value="TreeGrafter"/>
</dbReference>
<evidence type="ECO:0000256" key="3">
    <source>
        <dbReference type="ARBA" id="ARBA00022801"/>
    </source>
</evidence>
<dbReference type="EMBL" id="UFQT01001853">
    <property type="protein sequence ID" value="SSX32004.1"/>
    <property type="molecule type" value="Genomic_DNA"/>
</dbReference>
<name>A0A336MNI0_CULSO</name>
<dbReference type="InterPro" id="IPR036412">
    <property type="entry name" value="HAD-like_sf"/>
</dbReference>
<reference evidence="8" key="1">
    <citation type="submission" date="2018-07" db="EMBL/GenBank/DDBJ databases">
        <authorList>
            <person name="Quirk P.G."/>
            <person name="Krulwich T.A."/>
        </authorList>
    </citation>
    <scope>NUCLEOTIDE SEQUENCE</scope>
</reference>
<organism evidence="8">
    <name type="scientific">Culicoides sonorensis</name>
    <name type="common">Biting midge</name>
    <dbReference type="NCBI Taxonomy" id="179676"/>
    <lineage>
        <taxon>Eukaryota</taxon>
        <taxon>Metazoa</taxon>
        <taxon>Ecdysozoa</taxon>
        <taxon>Arthropoda</taxon>
        <taxon>Hexapoda</taxon>
        <taxon>Insecta</taxon>
        <taxon>Pterygota</taxon>
        <taxon>Neoptera</taxon>
        <taxon>Endopterygota</taxon>
        <taxon>Diptera</taxon>
        <taxon>Nematocera</taxon>
        <taxon>Chironomoidea</taxon>
        <taxon>Ceratopogonidae</taxon>
        <taxon>Ceratopogoninae</taxon>
        <taxon>Culicoides</taxon>
        <taxon>Monoculicoides</taxon>
    </lineage>
</organism>
<dbReference type="Gene3D" id="3.40.50.1000">
    <property type="entry name" value="HAD superfamily/HAD-like"/>
    <property type="match status" value="1"/>
</dbReference>
<evidence type="ECO:0000256" key="6">
    <source>
        <dbReference type="ARBA" id="ARBA00069357"/>
    </source>
</evidence>
<keyword evidence="3" id="KW-0378">Hydrolase</keyword>
<dbReference type="GO" id="GO:0046872">
    <property type="term" value="F:metal ion binding"/>
    <property type="evidence" value="ECO:0007669"/>
    <property type="project" value="UniProtKB-KW"/>
</dbReference>
<dbReference type="VEuPathDB" id="VectorBase:CSON004320"/>
<dbReference type="FunFam" id="3.40.50.1000:FF:000086">
    <property type="entry name" value="LD24878p"/>
    <property type="match status" value="1"/>
</dbReference>
<dbReference type="AlphaFoldDB" id="A0A336MNI0"/>
<dbReference type="Pfam" id="PF05761">
    <property type="entry name" value="5_nucleotid"/>
    <property type="match status" value="1"/>
</dbReference>
<evidence type="ECO:0000259" key="7">
    <source>
        <dbReference type="Pfam" id="PF01423"/>
    </source>
</evidence>
<keyword evidence="4" id="KW-0460">Magnesium</keyword>
<dbReference type="PANTHER" id="PTHR12103:SF38">
    <property type="entry name" value="5'-NUCLEOTIDASE DOMAIN-CONTAINING PROTEIN 1"/>
    <property type="match status" value="1"/>
</dbReference>
<sequence>MLSDRRETHSKYNTLACLAITLKNRNILIDLRNETSVAGKVDDVDGFMNIFLSNAIFIDQKMEYHEMESFQVYARMIRQIHLPEDDANLIFVNHKQILATSRISFRNYSRFSSAHMMANSDVFRLSDYDCIGFDLDNTLVQYKIAAMVQLEYQMLVKYLIENKNYPAECLQKPLDMDFMQKGLILDFAKGNLLKLNAGGTIAKATHGTKFLTDDEIVKYYGPDKRWEVTDEYCSNFLATWNGPLAEKMRTLLDYFDMSVSLVFGRMVDYIDEVRSTGQKCEFELWPDILSGLRTMYDRENFRLDKGDYFPEMKQNPDKYIHKASPALLNWLQEVSQKKTTFLITGSHIDFANLTATHALGPDWRRYFNFIGVFAKKPGFFCGAKPFVKLDGVMETLALKPEELKLGEIYSQGNWRDMMPLLAQHTGAKNPKFLYFGDNLIQDIYSPAKFTKCDSIVVVEEMLGEGMKCIDELHQDCVLLKSHTWGSFFSHDGKPSLWAELIEKYSKICIPSVETLAKYPFDHEFQTFTENEHSKGFYPEDPVHIGK</sequence>
<dbReference type="OMA" id="WCSQGNA"/>
<dbReference type="InterPro" id="IPR008380">
    <property type="entry name" value="HAD-SF_hydro_IG_5-nucl"/>
</dbReference>
<dbReference type="PANTHER" id="PTHR12103">
    <property type="entry name" value="5'-NUCLEOTIDASE DOMAIN-CONTAINING"/>
    <property type="match status" value="1"/>
</dbReference>
<accession>A0A336MNI0</accession>
<dbReference type="NCBIfam" id="TIGR02244">
    <property type="entry name" value="HAD-IG-Ncltidse"/>
    <property type="match status" value="1"/>
</dbReference>
<proteinExistence type="inferred from homology"/>
<evidence type="ECO:0000256" key="4">
    <source>
        <dbReference type="ARBA" id="ARBA00022842"/>
    </source>
</evidence>
<protein>
    <recommendedName>
        <fullName evidence="6">5'-nucleotidase domain-containing protein 1</fullName>
    </recommendedName>
</protein>
<feature type="domain" description="Sm" evidence="7">
    <location>
        <begin position="22"/>
        <end position="62"/>
    </location>
</feature>
<dbReference type="SUPFAM" id="SSF50182">
    <property type="entry name" value="Sm-like ribonucleoproteins"/>
    <property type="match status" value="1"/>
</dbReference>
<dbReference type="CDD" id="cd01733">
    <property type="entry name" value="LSm10"/>
    <property type="match status" value="1"/>
</dbReference>
<dbReference type="InterPro" id="IPR010920">
    <property type="entry name" value="LSM_dom_sf"/>
</dbReference>
<dbReference type="SUPFAM" id="SSF56784">
    <property type="entry name" value="HAD-like"/>
    <property type="match status" value="1"/>
</dbReference>